<feature type="compositionally biased region" description="Low complexity" evidence="1">
    <location>
        <begin position="64"/>
        <end position="79"/>
    </location>
</feature>
<organism evidence="3 4">
    <name type="scientific">Nonomuraea composti</name>
    <dbReference type="NCBI Taxonomy" id="2720023"/>
    <lineage>
        <taxon>Bacteria</taxon>
        <taxon>Bacillati</taxon>
        <taxon>Actinomycetota</taxon>
        <taxon>Actinomycetes</taxon>
        <taxon>Streptosporangiales</taxon>
        <taxon>Streptosporangiaceae</taxon>
        <taxon>Nonomuraea</taxon>
    </lineage>
</organism>
<comment type="caution">
    <text evidence="3">The sequence shown here is derived from an EMBL/GenBank/DDBJ whole genome shotgun (WGS) entry which is preliminary data.</text>
</comment>
<evidence type="ECO:0000256" key="2">
    <source>
        <dbReference type="SAM" id="SignalP"/>
    </source>
</evidence>
<evidence type="ECO:0000313" key="4">
    <source>
        <dbReference type="Proteomes" id="UP000696294"/>
    </source>
</evidence>
<feature type="compositionally biased region" description="Low complexity" evidence="1">
    <location>
        <begin position="273"/>
        <end position="303"/>
    </location>
</feature>
<feature type="compositionally biased region" description="Low complexity" evidence="1">
    <location>
        <begin position="225"/>
        <end position="266"/>
    </location>
</feature>
<feature type="region of interest" description="Disordered" evidence="1">
    <location>
        <begin position="44"/>
        <end position="85"/>
    </location>
</feature>
<reference evidence="3 4" key="1">
    <citation type="submission" date="2020-03" db="EMBL/GenBank/DDBJ databases">
        <title>WGS of actinomycetes isolated from Thailand.</title>
        <authorList>
            <person name="Thawai C."/>
        </authorList>
    </citation>
    <scope>NUCLEOTIDE SEQUENCE [LARGE SCALE GENOMIC DNA]</scope>
    <source>
        <strain evidence="3 4">FMUSA5-5</strain>
    </source>
</reference>
<evidence type="ECO:0000256" key="1">
    <source>
        <dbReference type="SAM" id="MobiDB-lite"/>
    </source>
</evidence>
<keyword evidence="4" id="KW-1185">Reference proteome</keyword>
<dbReference type="EMBL" id="JAATEP010000082">
    <property type="protein sequence ID" value="NJP98153.1"/>
    <property type="molecule type" value="Genomic_DNA"/>
</dbReference>
<proteinExistence type="predicted"/>
<protein>
    <submittedName>
        <fullName evidence="3">Uncharacterized protein</fullName>
    </submittedName>
</protein>
<dbReference type="RefSeq" id="WP_168021498.1">
    <property type="nucleotide sequence ID" value="NZ_JAATEP010000082.1"/>
</dbReference>
<feature type="chain" id="PRO_5045657377" evidence="2">
    <location>
        <begin position="19"/>
        <end position="303"/>
    </location>
</feature>
<feature type="region of interest" description="Disordered" evidence="1">
    <location>
        <begin position="196"/>
        <end position="303"/>
    </location>
</feature>
<evidence type="ECO:0000313" key="3">
    <source>
        <dbReference type="EMBL" id="NJP98153.1"/>
    </source>
</evidence>
<sequence>MRFSILGALLGTVALAGAGGVAITQTSATDSLRFTDTPLHAQQAALAGDPSTSPPSTTPPSTSPSPTETTTPTATPSPTDGDYTAETRVVKRRGVSYLAVSVTYEGAAFFNVDQRVCKRRTCKTASVDLMVVGGDANATTRLGRGTYKKKGQAGVSMAPLPTVTVRETVTVTEPGPTVTVTEPGPTVTETFTCQPYVEPTDTLPPSGEPTGTLTPSVEPTPTPTPTVTETPTDTVSPTVSPTLSPTETPTDTPSEIPTCPAPSETPAEPPTDETPTPTPTDTSVPTDTATATPSESASTPAAQ</sequence>
<feature type="compositionally biased region" description="Pro residues" evidence="1">
    <location>
        <begin position="52"/>
        <end position="63"/>
    </location>
</feature>
<name>A0ABX1BK89_9ACTN</name>
<dbReference type="Proteomes" id="UP000696294">
    <property type="component" value="Unassembled WGS sequence"/>
</dbReference>
<keyword evidence="2" id="KW-0732">Signal</keyword>
<accession>A0ABX1BK89</accession>
<gene>
    <name evidence="3" type="ORF">HCN51_53510</name>
</gene>
<feature type="signal peptide" evidence="2">
    <location>
        <begin position="1"/>
        <end position="18"/>
    </location>
</feature>